<dbReference type="Pfam" id="PF00990">
    <property type="entry name" value="GGDEF"/>
    <property type="match status" value="1"/>
</dbReference>
<feature type="transmembrane region" description="Helical" evidence="1">
    <location>
        <begin position="194"/>
        <end position="213"/>
    </location>
</feature>
<protein>
    <recommendedName>
        <fullName evidence="2">GGDEF domain-containing protein</fullName>
    </recommendedName>
</protein>
<dbReference type="InterPro" id="IPR029787">
    <property type="entry name" value="Nucleotide_cyclase"/>
</dbReference>
<dbReference type="SUPFAM" id="SSF55073">
    <property type="entry name" value="Nucleotide cyclase"/>
    <property type="match status" value="1"/>
</dbReference>
<dbReference type="InterPro" id="IPR000160">
    <property type="entry name" value="GGDEF_dom"/>
</dbReference>
<sequence length="491" mass="50150">MSRLRLQLLTVTAVALGYQGLVPWLPLGAGRGLSDALIAVMAGVGATNFIRRVRRTGGRVRAAMVVGSIATGLWAMANAALLAGEIVALPTVTTAAGFLSVGAALLLPVGVHLHAPAVPGAERLRGFLDVATVSGAVFALTWLYVLAPAHVNASQVMTTEFAALLTAPEVLAAALALVTMSREVSARAGQAPRVLAAASTVLAATALMALRNAGDGSDWWTGGVGAGYVLGAGLVLVSSRLEMAGGSAPAADTRLLRALGWSFLPYVPVLLAVVATALEQANTGELSPVLVWVLLITFSLVLLRQFLTLSIVGGLAQTLQQKQAELAHQAHHDPLTGLPNRAAFHVRGIEMLDRHTDGAVLLLDLDGFKPVNDRFGHAAGDEVLVAVARRLTGAVRPGDLAARLGGDEFALVLAGSADEVAAQEVAGRVLGALAEPFTLLGGVTVSVGGSIGLATGPGTLDDLLRRADTAMYSAKAAGKGTVHIAAATASR</sequence>
<dbReference type="AlphaFoldDB" id="A0A919K660"/>
<feature type="domain" description="GGDEF" evidence="2">
    <location>
        <begin position="356"/>
        <end position="487"/>
    </location>
</feature>
<dbReference type="SMART" id="SM00267">
    <property type="entry name" value="GGDEF"/>
    <property type="match status" value="1"/>
</dbReference>
<evidence type="ECO:0000256" key="1">
    <source>
        <dbReference type="SAM" id="Phobius"/>
    </source>
</evidence>
<feature type="transmembrane region" description="Helical" evidence="1">
    <location>
        <begin position="161"/>
        <end position="182"/>
    </location>
</feature>
<proteinExistence type="predicted"/>
<keyword evidence="1" id="KW-0472">Membrane</keyword>
<feature type="transmembrane region" description="Helical" evidence="1">
    <location>
        <begin position="62"/>
        <end position="83"/>
    </location>
</feature>
<name>A0A919K660_9ACTN</name>
<dbReference type="InterPro" id="IPR043128">
    <property type="entry name" value="Rev_trsase/Diguanyl_cyclase"/>
</dbReference>
<feature type="transmembrane region" description="Helical" evidence="1">
    <location>
        <begin position="219"/>
        <end position="237"/>
    </location>
</feature>
<accession>A0A919K660</accession>
<organism evidence="3 4">
    <name type="scientific">Paractinoplanes rishiriensis</name>
    <dbReference type="NCBI Taxonomy" id="1050105"/>
    <lineage>
        <taxon>Bacteria</taxon>
        <taxon>Bacillati</taxon>
        <taxon>Actinomycetota</taxon>
        <taxon>Actinomycetes</taxon>
        <taxon>Micromonosporales</taxon>
        <taxon>Micromonosporaceae</taxon>
        <taxon>Paractinoplanes</taxon>
    </lineage>
</organism>
<dbReference type="NCBIfam" id="TIGR00254">
    <property type="entry name" value="GGDEF"/>
    <property type="match status" value="1"/>
</dbReference>
<dbReference type="Proteomes" id="UP000636960">
    <property type="component" value="Unassembled WGS sequence"/>
</dbReference>
<reference evidence="3" key="1">
    <citation type="submission" date="2021-01" db="EMBL/GenBank/DDBJ databases">
        <title>Whole genome shotgun sequence of Actinoplanes rishiriensis NBRC 108556.</title>
        <authorList>
            <person name="Komaki H."/>
            <person name="Tamura T."/>
        </authorList>
    </citation>
    <scope>NUCLEOTIDE SEQUENCE</scope>
    <source>
        <strain evidence="3">NBRC 108556</strain>
    </source>
</reference>
<comment type="caution">
    <text evidence="3">The sequence shown here is derived from an EMBL/GenBank/DDBJ whole genome shotgun (WGS) entry which is preliminary data.</text>
</comment>
<gene>
    <name evidence="3" type="ORF">Ari01nite_67380</name>
</gene>
<feature type="transmembrane region" description="Helical" evidence="1">
    <location>
        <begin position="127"/>
        <end position="149"/>
    </location>
</feature>
<dbReference type="PROSITE" id="PS50887">
    <property type="entry name" value="GGDEF"/>
    <property type="match status" value="1"/>
</dbReference>
<evidence type="ECO:0000313" key="4">
    <source>
        <dbReference type="Proteomes" id="UP000636960"/>
    </source>
</evidence>
<dbReference type="InterPro" id="IPR052163">
    <property type="entry name" value="DGC-Regulatory_Protein"/>
</dbReference>
<feature type="transmembrane region" description="Helical" evidence="1">
    <location>
        <begin position="290"/>
        <end position="316"/>
    </location>
</feature>
<dbReference type="RefSeq" id="WP_203786273.1">
    <property type="nucleotide sequence ID" value="NZ_BOMV01000071.1"/>
</dbReference>
<keyword evidence="1" id="KW-0812">Transmembrane</keyword>
<dbReference type="PANTHER" id="PTHR46663:SF2">
    <property type="entry name" value="GGDEF DOMAIN-CONTAINING PROTEIN"/>
    <property type="match status" value="1"/>
</dbReference>
<dbReference type="PANTHER" id="PTHR46663">
    <property type="entry name" value="DIGUANYLATE CYCLASE DGCT-RELATED"/>
    <property type="match status" value="1"/>
</dbReference>
<feature type="transmembrane region" description="Helical" evidence="1">
    <location>
        <begin position="33"/>
        <end position="50"/>
    </location>
</feature>
<dbReference type="CDD" id="cd01949">
    <property type="entry name" value="GGDEF"/>
    <property type="match status" value="1"/>
</dbReference>
<dbReference type="Gene3D" id="3.30.70.270">
    <property type="match status" value="1"/>
</dbReference>
<evidence type="ECO:0000259" key="2">
    <source>
        <dbReference type="PROSITE" id="PS50887"/>
    </source>
</evidence>
<keyword evidence="1" id="KW-1133">Transmembrane helix</keyword>
<feature type="transmembrane region" description="Helical" evidence="1">
    <location>
        <begin position="95"/>
        <end position="115"/>
    </location>
</feature>
<keyword evidence="4" id="KW-1185">Reference proteome</keyword>
<evidence type="ECO:0000313" key="3">
    <source>
        <dbReference type="EMBL" id="GIE99273.1"/>
    </source>
</evidence>
<feature type="transmembrane region" description="Helical" evidence="1">
    <location>
        <begin position="258"/>
        <end position="278"/>
    </location>
</feature>
<dbReference type="EMBL" id="BOMV01000071">
    <property type="protein sequence ID" value="GIE99273.1"/>
    <property type="molecule type" value="Genomic_DNA"/>
</dbReference>